<dbReference type="Gene3D" id="3.40.50.150">
    <property type="entry name" value="Vaccinia Virus protein VP39"/>
    <property type="match status" value="1"/>
</dbReference>
<dbReference type="EMBL" id="OMOH01000004">
    <property type="protein sequence ID" value="SPF68373.1"/>
    <property type="molecule type" value="Genomic_DNA"/>
</dbReference>
<gene>
    <name evidence="3" type="ORF">PROPJV5_1368</name>
</gene>
<dbReference type="GO" id="GO:0032259">
    <property type="term" value="P:methylation"/>
    <property type="evidence" value="ECO:0007669"/>
    <property type="project" value="UniProtKB-KW"/>
</dbReference>
<dbReference type="EC" id="2.1.1.-" evidence="3"/>
<sequence length="320" mass="33881">MNGQRAGAVDVEAEPEQGQCLCSQVDPGAMAEAGRLARQGAPGAGPAGEAADAGEAGRDAGPAQDARLQGHWLLASLGKRVLRPGGRGLTRRLLDRAHPSSHDRIVEFGPGVGLTAGMLLAVDPVSYTGVDPNPEGRAQLDAVLDGNPRARVVTADAAETTLPDASADLIVGEAMLTMCPPAQRRTILAEAWRVLDTGGRYAVHELALTDQADDPDENARGPVGRDLSARIKVGARPLKIAAWRALFEGAGFEVVWVGCAPMRLLDPGRIIADEGIIGSVRFLNNLRRRPEARRRVHAMREGFKAHKDDLTAVGIVLRKP</sequence>
<evidence type="ECO:0000313" key="4">
    <source>
        <dbReference type="Proteomes" id="UP000265962"/>
    </source>
</evidence>
<dbReference type="RefSeq" id="WP_239018415.1">
    <property type="nucleotide sequence ID" value="NZ_OMOH01000004.1"/>
</dbReference>
<organism evidence="3 4">
    <name type="scientific">Propionibacterium ruminifibrarum</name>
    <dbReference type="NCBI Taxonomy" id="1962131"/>
    <lineage>
        <taxon>Bacteria</taxon>
        <taxon>Bacillati</taxon>
        <taxon>Actinomycetota</taxon>
        <taxon>Actinomycetes</taxon>
        <taxon>Propionibacteriales</taxon>
        <taxon>Propionibacteriaceae</taxon>
        <taxon>Propionibacterium</taxon>
    </lineage>
</organism>
<dbReference type="InterPro" id="IPR029063">
    <property type="entry name" value="SAM-dependent_MTases_sf"/>
</dbReference>
<feature type="compositionally biased region" description="Low complexity" evidence="1">
    <location>
        <begin position="47"/>
        <end position="63"/>
    </location>
</feature>
<dbReference type="CDD" id="cd02440">
    <property type="entry name" value="AdoMet_MTases"/>
    <property type="match status" value="1"/>
</dbReference>
<accession>A0A375I2W9</accession>
<evidence type="ECO:0000259" key="2">
    <source>
        <dbReference type="Pfam" id="PF08241"/>
    </source>
</evidence>
<feature type="domain" description="Methyltransferase type 11" evidence="2">
    <location>
        <begin position="107"/>
        <end position="202"/>
    </location>
</feature>
<name>A0A375I2W9_9ACTN</name>
<evidence type="ECO:0000313" key="3">
    <source>
        <dbReference type="EMBL" id="SPF68373.1"/>
    </source>
</evidence>
<dbReference type="AlphaFoldDB" id="A0A375I2W9"/>
<keyword evidence="3" id="KW-0489">Methyltransferase</keyword>
<reference evidence="4" key="1">
    <citation type="submission" date="2018-02" db="EMBL/GenBank/DDBJ databases">
        <authorList>
            <person name="Hornung B."/>
        </authorList>
    </citation>
    <scope>NUCLEOTIDE SEQUENCE [LARGE SCALE GENOMIC DNA]</scope>
</reference>
<dbReference type="Proteomes" id="UP000265962">
    <property type="component" value="Unassembled WGS sequence"/>
</dbReference>
<keyword evidence="3" id="KW-0808">Transferase</keyword>
<protein>
    <submittedName>
        <fullName evidence="3">Methyltransferase type 11</fullName>
        <ecNumber evidence="3">2.1.1.-</ecNumber>
    </submittedName>
</protein>
<evidence type="ECO:0000256" key="1">
    <source>
        <dbReference type="SAM" id="MobiDB-lite"/>
    </source>
</evidence>
<feature type="region of interest" description="Disordered" evidence="1">
    <location>
        <begin position="38"/>
        <end position="63"/>
    </location>
</feature>
<keyword evidence="4" id="KW-1185">Reference proteome</keyword>
<dbReference type="InterPro" id="IPR013216">
    <property type="entry name" value="Methyltransf_11"/>
</dbReference>
<dbReference type="SUPFAM" id="SSF53335">
    <property type="entry name" value="S-adenosyl-L-methionine-dependent methyltransferases"/>
    <property type="match status" value="1"/>
</dbReference>
<proteinExistence type="predicted"/>
<dbReference type="GO" id="GO:0008757">
    <property type="term" value="F:S-adenosylmethionine-dependent methyltransferase activity"/>
    <property type="evidence" value="ECO:0007669"/>
    <property type="project" value="InterPro"/>
</dbReference>
<dbReference type="Pfam" id="PF08241">
    <property type="entry name" value="Methyltransf_11"/>
    <property type="match status" value="1"/>
</dbReference>